<dbReference type="RefSeq" id="XP_019085583.1">
    <property type="nucleotide sequence ID" value="XM_019230038.1"/>
</dbReference>
<dbReference type="InterPro" id="IPR015410">
    <property type="entry name" value="DUF1985"/>
</dbReference>
<dbReference type="GeneID" id="104749281"/>
<feature type="domain" description="DUF1985" evidence="2">
    <location>
        <begin position="79"/>
        <end position="210"/>
    </location>
</feature>
<dbReference type="Proteomes" id="UP000694864">
    <property type="component" value="Chromosome 2"/>
</dbReference>
<organism evidence="3 4">
    <name type="scientific">Camelina sativa</name>
    <name type="common">False flax</name>
    <name type="synonym">Myagrum sativum</name>
    <dbReference type="NCBI Taxonomy" id="90675"/>
    <lineage>
        <taxon>Eukaryota</taxon>
        <taxon>Viridiplantae</taxon>
        <taxon>Streptophyta</taxon>
        <taxon>Embryophyta</taxon>
        <taxon>Tracheophyta</taxon>
        <taxon>Spermatophyta</taxon>
        <taxon>Magnoliopsida</taxon>
        <taxon>eudicotyledons</taxon>
        <taxon>Gunneridae</taxon>
        <taxon>Pentapetalae</taxon>
        <taxon>rosids</taxon>
        <taxon>malvids</taxon>
        <taxon>Brassicales</taxon>
        <taxon>Brassicaceae</taxon>
        <taxon>Camelineae</taxon>
        <taxon>Camelina</taxon>
    </lineage>
</organism>
<feature type="compositionally biased region" description="Polar residues" evidence="1">
    <location>
        <begin position="624"/>
        <end position="650"/>
    </location>
</feature>
<protein>
    <submittedName>
        <fullName evidence="4">Uncharacterized protein LOC104749281</fullName>
    </submittedName>
</protein>
<accession>A0ABM1QFP5</accession>
<feature type="region of interest" description="Disordered" evidence="1">
    <location>
        <begin position="606"/>
        <end position="755"/>
    </location>
</feature>
<feature type="compositionally biased region" description="Polar residues" evidence="1">
    <location>
        <begin position="473"/>
        <end position="487"/>
    </location>
</feature>
<dbReference type="PANTHER" id="PTHR48449">
    <property type="entry name" value="DUF1985 DOMAIN-CONTAINING PROTEIN"/>
    <property type="match status" value="1"/>
</dbReference>
<evidence type="ECO:0000313" key="3">
    <source>
        <dbReference type="Proteomes" id="UP000694864"/>
    </source>
</evidence>
<name>A0ABM1QFP5_CAMSA</name>
<dbReference type="Pfam" id="PF09331">
    <property type="entry name" value="DUF1985"/>
    <property type="match status" value="1"/>
</dbReference>
<evidence type="ECO:0000256" key="1">
    <source>
        <dbReference type="SAM" id="MobiDB-lite"/>
    </source>
</evidence>
<reference evidence="4" key="2">
    <citation type="submission" date="2025-08" db="UniProtKB">
        <authorList>
            <consortium name="RefSeq"/>
        </authorList>
    </citation>
    <scope>IDENTIFICATION</scope>
    <source>
        <tissue evidence="4">Leaf</tissue>
    </source>
</reference>
<dbReference type="PANTHER" id="PTHR48449:SF1">
    <property type="entry name" value="DUF1985 DOMAIN-CONTAINING PROTEIN"/>
    <property type="match status" value="1"/>
</dbReference>
<keyword evidence="3" id="KW-1185">Reference proteome</keyword>
<proteinExistence type="predicted"/>
<reference evidence="3" key="1">
    <citation type="journal article" date="2014" name="Nat. Commun.">
        <title>The emerging biofuel crop Camelina sativa retains a highly undifferentiated hexaploid genome structure.</title>
        <authorList>
            <person name="Kagale S."/>
            <person name="Koh C."/>
            <person name="Nixon J."/>
            <person name="Bollina V."/>
            <person name="Clarke W.E."/>
            <person name="Tuteja R."/>
            <person name="Spillane C."/>
            <person name="Robinson S.J."/>
            <person name="Links M.G."/>
            <person name="Clarke C."/>
            <person name="Higgins E.E."/>
            <person name="Huebert T."/>
            <person name="Sharpe A.G."/>
            <person name="Parkin I.A."/>
        </authorList>
    </citation>
    <scope>NUCLEOTIDE SEQUENCE [LARGE SCALE GENOMIC DNA]</scope>
    <source>
        <strain evidence="3">cv. DH55</strain>
    </source>
</reference>
<feature type="region of interest" description="Disordered" evidence="1">
    <location>
        <begin position="397"/>
        <end position="507"/>
    </location>
</feature>
<feature type="compositionally biased region" description="Polar residues" evidence="1">
    <location>
        <begin position="422"/>
        <end position="440"/>
    </location>
</feature>
<evidence type="ECO:0000259" key="2">
    <source>
        <dbReference type="Pfam" id="PF09331"/>
    </source>
</evidence>
<evidence type="ECO:0000313" key="4">
    <source>
        <dbReference type="RefSeq" id="XP_019085583.1"/>
    </source>
</evidence>
<feature type="compositionally biased region" description="Acidic residues" evidence="1">
    <location>
        <begin position="654"/>
        <end position="669"/>
    </location>
</feature>
<sequence>MGDSFPIDIKLPELCFNIGEEPRSDVKINQFPNYDAVIQVKSILSVAEYERIKNSFLGPILKVINRGLMMSGKMVHYFLSRSLKVSKDNELWMHFGGQPMRFSIREFHMVTGLKCTEWGANEDQRQNRYDWANTEDAHTYEDLLDILQETNPEASDERFSLAMVILIECNFFQRCKGNKLPAKNLKRAQHLDVLANYPWGKDAYNILIKSVKKNVKLNLMKHKYDLHGYPLALHLWILESVPMLKSSFSTLSVIERPSAYLCEKYTCTVNPSIAQVENIEASNHLKVIHILPSIPDDTEDTVFLEDTPDQDLSMLTDVLNKGYKLTLEDWRKRALDVGAVMEDIARNSYQLRNKETLKPSSSGESLMEKLDKLYNMVTDGFRDINCRLSKIEESLRNYKPTNTDDQEQHQDSGMSPVASSPIAEQSTDNVTQVSDSQIPTESGDGIHPTNNSPTEQYTCDFQIPTESGDGIRPTNNSPTEQYTSETQIPKECGDGIRPSNRSTTEQKTVHVALTSETQITKEQSLIDCAQLLQEVEVRCENKGSKGIVRAIHDTGISVLMDKSKKEEFFGKEQILFFHREKEGELNQKEKEGEPNPEVLTVEFFTPSENQTERFTQTEKLDSEAQMTQKLDSKAQMTQKLDSEAQMTQKLDSAVDGDEENLPQEGDDELNLPQEGENLPQEGDDEKNLPQEGDDEVNLPQEGENLNDGLDEEEDHVPEGVSPNDGDDEKEDKQNPQDEGPSFDLKCFSSPEVSPRNPATSVIHPMFNPFLSPSFNDIKELNSWKSSNIRTGVITDTEPLTSHWIHLLGRPKKKLQETHIDAALGLLWLRRNKDPIYFHNKRLPKSTFVKPDFFSNLKAGYFSFKEDKFKSQHVFPKEVTDIVSGKLPSVCHPTEKWQDLEGVYGIAYNSKYKQYIGMEISFKSRKITVFDCM</sequence>
<feature type="compositionally biased region" description="Polar residues" evidence="1">
    <location>
        <begin position="448"/>
        <end position="459"/>
    </location>
</feature>
<gene>
    <name evidence="4" type="primary">LOC104749281</name>
</gene>